<dbReference type="GO" id="GO:0007281">
    <property type="term" value="P:germ cell development"/>
    <property type="evidence" value="ECO:0007669"/>
    <property type="project" value="InterPro"/>
</dbReference>
<proteinExistence type="predicted"/>
<protein>
    <recommendedName>
        <fullName evidence="4">BTB domain-containing protein</fullName>
    </recommendedName>
</protein>
<dbReference type="Proteomes" id="UP000314982">
    <property type="component" value="Unassembled WGS sequence"/>
</dbReference>
<dbReference type="AlphaFoldDB" id="A0A4W5P3H0"/>
<dbReference type="STRING" id="62062.ENSHHUP00000057877"/>
<evidence type="ECO:0000256" key="1">
    <source>
        <dbReference type="ARBA" id="ARBA00022473"/>
    </source>
</evidence>
<evidence type="ECO:0008006" key="4">
    <source>
        <dbReference type="Google" id="ProtNLM"/>
    </source>
</evidence>
<organism evidence="2 3">
    <name type="scientific">Hucho hucho</name>
    <name type="common">huchen</name>
    <dbReference type="NCBI Taxonomy" id="62062"/>
    <lineage>
        <taxon>Eukaryota</taxon>
        <taxon>Metazoa</taxon>
        <taxon>Chordata</taxon>
        <taxon>Craniata</taxon>
        <taxon>Vertebrata</taxon>
        <taxon>Euteleostomi</taxon>
        <taxon>Actinopterygii</taxon>
        <taxon>Neopterygii</taxon>
        <taxon>Teleostei</taxon>
        <taxon>Protacanthopterygii</taxon>
        <taxon>Salmoniformes</taxon>
        <taxon>Salmonidae</taxon>
        <taxon>Salmoninae</taxon>
        <taxon>Hucho</taxon>
    </lineage>
</organism>
<reference evidence="2" key="3">
    <citation type="submission" date="2025-09" db="UniProtKB">
        <authorList>
            <consortium name="Ensembl"/>
        </authorList>
    </citation>
    <scope>IDENTIFICATION</scope>
</reference>
<sequence>MGSQLQATSQDPEEAVETACASGRHGCECRKRKRTATVSLMRKMPYWTHHGGEKSHWKYTQFRKPTHTAGRSKRQTHLQNRKKLKSTSKYIYQTLFLNKNSDIRICALGQEWNLHKVYLCQVSALFCVHYTLY</sequence>
<name>A0A4W5P3H0_9TELE</name>
<dbReference type="Ensembl" id="ENSHHUT00000059864.1">
    <property type="protein sequence ID" value="ENSHHUP00000057877.1"/>
    <property type="gene ID" value="ENSHHUG00000034472.1"/>
</dbReference>
<reference evidence="2" key="2">
    <citation type="submission" date="2025-08" db="UniProtKB">
        <authorList>
            <consortium name="Ensembl"/>
        </authorList>
    </citation>
    <scope>IDENTIFICATION</scope>
</reference>
<keyword evidence="1" id="KW-0217">Developmental protein</keyword>
<reference evidence="3" key="1">
    <citation type="submission" date="2018-06" db="EMBL/GenBank/DDBJ databases">
        <title>Genome assembly of Danube salmon.</title>
        <authorList>
            <person name="Macqueen D.J."/>
            <person name="Gundappa M.K."/>
        </authorList>
    </citation>
    <scope>NUCLEOTIDE SEQUENCE [LARGE SCALE GENOMIC DNA]</scope>
</reference>
<evidence type="ECO:0000313" key="3">
    <source>
        <dbReference type="Proteomes" id="UP000314982"/>
    </source>
</evidence>
<dbReference type="InterPro" id="IPR043380">
    <property type="entry name" value="Gcl-like"/>
</dbReference>
<dbReference type="PANTHER" id="PTHR23231">
    <property type="entry name" value="GERM CELL-LESS PROTEIN"/>
    <property type="match status" value="1"/>
</dbReference>
<evidence type="ECO:0000313" key="2">
    <source>
        <dbReference type="Ensembl" id="ENSHHUP00000057877.1"/>
    </source>
</evidence>
<accession>A0A4W5P3H0</accession>
<keyword evidence="3" id="KW-1185">Reference proteome</keyword>
<dbReference type="PANTHER" id="PTHR23231:SF17">
    <property type="entry name" value="BTB DOMAIN-CONTAINING PROTEIN"/>
    <property type="match status" value="1"/>
</dbReference>